<evidence type="ECO:0000259" key="1">
    <source>
        <dbReference type="Pfam" id="PF01398"/>
    </source>
</evidence>
<accession>A0A0A1UBH8</accession>
<dbReference type="OrthoDB" id="1378at2759"/>
<sequence length="156" mass="17440">MSMPEVILHPLAILTITQSATYTTVNFSSTAPRRSVGILMGLKKGDSIVIRCALEFPESELLEKMQNGLKLFKEGNKDYEIVGWFAAMANCEPQMADIDFHQKVCADQNGVFLLLNTTKCYDPKTDKIPVTLCVVRNNLFVPCKYSIALLFDIVQC</sequence>
<dbReference type="GO" id="GO:0071541">
    <property type="term" value="C:eukaryotic translation initiation factor 3 complex, eIF3m"/>
    <property type="evidence" value="ECO:0007669"/>
    <property type="project" value="TreeGrafter"/>
</dbReference>
<organism evidence="2 3">
    <name type="scientific">Entamoeba invadens IP1</name>
    <dbReference type="NCBI Taxonomy" id="370355"/>
    <lineage>
        <taxon>Eukaryota</taxon>
        <taxon>Amoebozoa</taxon>
        <taxon>Evosea</taxon>
        <taxon>Archamoebae</taxon>
        <taxon>Mastigamoebida</taxon>
        <taxon>Entamoebidae</taxon>
        <taxon>Entamoeba</taxon>
    </lineage>
</organism>
<dbReference type="GO" id="GO:0008237">
    <property type="term" value="F:metallopeptidase activity"/>
    <property type="evidence" value="ECO:0007669"/>
    <property type="project" value="InterPro"/>
</dbReference>
<reference evidence="2 3" key="1">
    <citation type="submission" date="2012-10" db="EMBL/GenBank/DDBJ databases">
        <authorList>
            <person name="Zafar N."/>
            <person name="Inman J."/>
            <person name="Hall N."/>
            <person name="Lorenzi H."/>
            <person name="Caler E."/>
        </authorList>
    </citation>
    <scope>NUCLEOTIDE SEQUENCE [LARGE SCALE GENOMIC DNA]</scope>
    <source>
        <strain evidence="2 3">IP1</strain>
    </source>
</reference>
<dbReference type="VEuPathDB" id="AmoebaDB:EIN_073720"/>
<dbReference type="PANTHER" id="PTHR10540">
    <property type="entry name" value="EUKARYOTIC TRANSLATION INITIATION FACTOR 3 SUBUNIT F-RELATED"/>
    <property type="match status" value="1"/>
</dbReference>
<proteinExistence type="predicted"/>
<dbReference type="Gene3D" id="3.40.140.10">
    <property type="entry name" value="Cytidine Deaminase, domain 2"/>
    <property type="match status" value="1"/>
</dbReference>
<dbReference type="GO" id="GO:0031369">
    <property type="term" value="F:translation initiation factor binding"/>
    <property type="evidence" value="ECO:0007669"/>
    <property type="project" value="TreeGrafter"/>
</dbReference>
<dbReference type="GO" id="GO:0003743">
    <property type="term" value="F:translation initiation factor activity"/>
    <property type="evidence" value="ECO:0007669"/>
    <property type="project" value="TreeGrafter"/>
</dbReference>
<gene>
    <name evidence="2" type="ORF">EIN_073720</name>
</gene>
<dbReference type="RefSeq" id="XP_004259340.1">
    <property type="nucleotide sequence ID" value="XM_004259292.1"/>
</dbReference>
<keyword evidence="3" id="KW-1185">Reference proteome</keyword>
<dbReference type="InterPro" id="IPR000555">
    <property type="entry name" value="JAMM/MPN+_dom"/>
</dbReference>
<evidence type="ECO:0000313" key="2">
    <source>
        <dbReference type="EMBL" id="ELP92569.1"/>
    </source>
</evidence>
<evidence type="ECO:0000313" key="3">
    <source>
        <dbReference type="Proteomes" id="UP000014680"/>
    </source>
</evidence>
<dbReference type="AlphaFoldDB" id="A0A0A1UBH8"/>
<dbReference type="Proteomes" id="UP000014680">
    <property type="component" value="Unassembled WGS sequence"/>
</dbReference>
<dbReference type="OMA" id="AMANCEP"/>
<feature type="domain" description="JAB1/MPN/MOV34 metalloenzyme" evidence="1">
    <location>
        <begin position="4"/>
        <end position="108"/>
    </location>
</feature>
<dbReference type="PANTHER" id="PTHR10540:SF6">
    <property type="entry name" value="EUKARYOTIC TRANSLATION INITIATION FACTOR 3 SUBUNIT F"/>
    <property type="match status" value="1"/>
</dbReference>
<dbReference type="KEGG" id="eiv:EIN_073720"/>
<protein>
    <recommendedName>
        <fullName evidence="1">JAB1/MPN/MOV34 metalloenzyme domain-containing protein</fullName>
    </recommendedName>
</protein>
<dbReference type="CDD" id="cd08057">
    <property type="entry name" value="MPN_euk_non_mb"/>
    <property type="match status" value="1"/>
</dbReference>
<name>A0A0A1UBH8_ENTIV</name>
<dbReference type="Pfam" id="PF01398">
    <property type="entry name" value="JAB"/>
    <property type="match status" value="1"/>
</dbReference>
<dbReference type="GeneID" id="14891557"/>
<dbReference type="EMBL" id="KB206336">
    <property type="protein sequence ID" value="ELP92569.1"/>
    <property type="molecule type" value="Genomic_DNA"/>
</dbReference>